<evidence type="ECO:0000256" key="3">
    <source>
        <dbReference type="ARBA" id="ARBA00022884"/>
    </source>
</evidence>
<feature type="domain" description="RRM" evidence="6">
    <location>
        <begin position="2"/>
        <end position="80"/>
    </location>
</feature>
<dbReference type="PANTHER" id="PTHR48030">
    <property type="entry name" value="SPLICING FACTOR 3B SUBUNIT 4"/>
    <property type="match status" value="1"/>
</dbReference>
<dbReference type="InterPro" id="IPR035979">
    <property type="entry name" value="RBD_domain_sf"/>
</dbReference>
<reference evidence="7" key="1">
    <citation type="submission" date="2022-03" db="EMBL/GenBank/DDBJ databases">
        <title>Draft genome sequence of Aduncisulcus paluster, a free-living microaerophilic Fornicata.</title>
        <authorList>
            <person name="Yuyama I."/>
            <person name="Kume K."/>
            <person name="Tamura T."/>
            <person name="Inagaki Y."/>
            <person name="Hashimoto T."/>
        </authorList>
    </citation>
    <scope>NUCLEOTIDE SEQUENCE</scope>
    <source>
        <strain evidence="7">NY0171</strain>
    </source>
</reference>
<accession>A0ABQ5KSC4</accession>
<evidence type="ECO:0000313" key="8">
    <source>
        <dbReference type="Proteomes" id="UP001057375"/>
    </source>
</evidence>
<dbReference type="InterPro" id="IPR034158">
    <property type="entry name" value="SF3B4_RRM1"/>
</dbReference>
<dbReference type="Gene3D" id="3.30.70.330">
    <property type="match status" value="2"/>
</dbReference>
<keyword evidence="4" id="KW-0539">Nucleus</keyword>
<dbReference type="PROSITE" id="PS50102">
    <property type="entry name" value="RRM"/>
    <property type="match status" value="2"/>
</dbReference>
<dbReference type="Proteomes" id="UP001057375">
    <property type="component" value="Unassembled WGS sequence"/>
</dbReference>
<dbReference type="InterPro" id="IPR052084">
    <property type="entry name" value="SF3B4_spliceosome_assoc"/>
</dbReference>
<keyword evidence="3 5" id="KW-0694">RNA-binding</keyword>
<name>A0ABQ5KSC4_9EUKA</name>
<evidence type="ECO:0000259" key="6">
    <source>
        <dbReference type="PROSITE" id="PS50102"/>
    </source>
</evidence>
<evidence type="ECO:0000256" key="5">
    <source>
        <dbReference type="PROSITE-ProRule" id="PRU00176"/>
    </source>
</evidence>
<evidence type="ECO:0000313" key="7">
    <source>
        <dbReference type="EMBL" id="GKT35367.1"/>
    </source>
</evidence>
<gene>
    <name evidence="7" type="ORF">ADUPG1_008540</name>
</gene>
<dbReference type="SMART" id="SM00360">
    <property type="entry name" value="RRM"/>
    <property type="match status" value="2"/>
</dbReference>
<dbReference type="PANTHER" id="PTHR48030:SF3">
    <property type="entry name" value="SPLICING FACTOR 3B SUBUNIT 4"/>
    <property type="match status" value="1"/>
</dbReference>
<evidence type="ECO:0000256" key="1">
    <source>
        <dbReference type="ARBA" id="ARBA00004123"/>
    </source>
</evidence>
<dbReference type="CDD" id="cd12334">
    <property type="entry name" value="RRM1_SF3B4"/>
    <property type="match status" value="1"/>
</dbReference>
<dbReference type="SUPFAM" id="SSF54928">
    <property type="entry name" value="RNA-binding domain, RBD"/>
    <property type="match status" value="2"/>
</dbReference>
<sequence length="186" mass="20837">MSKLFVNNLDTRVDEDILYELFLQAAPVVNVNLPIDRVTGQRRGYGFIEFRHKKDADYAALIMNEIELYGKPMRIKSADSAIEGQSSRAKLHIGNLSPSVREADLFGVFKSFGKIEDIQIPREENGTSKGYGFVIFESFSAADKALEMINGQCIAEQVVRVSYALKEGMKKTKRYGSSMDRAIVGK</sequence>
<feature type="domain" description="RRM" evidence="6">
    <location>
        <begin position="89"/>
        <end position="166"/>
    </location>
</feature>
<evidence type="ECO:0000256" key="2">
    <source>
        <dbReference type="ARBA" id="ARBA00022737"/>
    </source>
</evidence>
<protein>
    <submittedName>
        <fullName evidence="7">SF3B4 factor</fullName>
    </submittedName>
</protein>
<dbReference type="InterPro" id="IPR012677">
    <property type="entry name" value="Nucleotide-bd_a/b_plait_sf"/>
</dbReference>
<comment type="subcellular location">
    <subcellularLocation>
        <location evidence="1">Nucleus</location>
    </subcellularLocation>
</comment>
<keyword evidence="2" id="KW-0677">Repeat</keyword>
<dbReference type="EMBL" id="BQXS01010975">
    <property type="protein sequence ID" value="GKT35367.1"/>
    <property type="molecule type" value="Genomic_DNA"/>
</dbReference>
<dbReference type="InterPro" id="IPR000504">
    <property type="entry name" value="RRM_dom"/>
</dbReference>
<organism evidence="7 8">
    <name type="scientific">Aduncisulcus paluster</name>
    <dbReference type="NCBI Taxonomy" id="2918883"/>
    <lineage>
        <taxon>Eukaryota</taxon>
        <taxon>Metamonada</taxon>
        <taxon>Carpediemonas-like organisms</taxon>
        <taxon>Aduncisulcus</taxon>
    </lineage>
</organism>
<comment type="caution">
    <text evidence="7">The sequence shown here is derived from an EMBL/GenBank/DDBJ whole genome shotgun (WGS) entry which is preliminary data.</text>
</comment>
<proteinExistence type="predicted"/>
<keyword evidence="8" id="KW-1185">Reference proteome</keyword>
<dbReference type="CDD" id="cd00590">
    <property type="entry name" value="RRM_SF"/>
    <property type="match status" value="1"/>
</dbReference>
<dbReference type="Pfam" id="PF00076">
    <property type="entry name" value="RRM_1"/>
    <property type="match status" value="2"/>
</dbReference>
<evidence type="ECO:0000256" key="4">
    <source>
        <dbReference type="ARBA" id="ARBA00023242"/>
    </source>
</evidence>